<dbReference type="WBParaSite" id="EVEC_0001172201-mRNA-1">
    <property type="protein sequence ID" value="EVEC_0001172201-mRNA-1"/>
    <property type="gene ID" value="EVEC_0001172201"/>
</dbReference>
<keyword evidence="2" id="KW-0597">Phosphoprotein</keyword>
<keyword evidence="3" id="KW-0378">Hydrolase</keyword>
<dbReference type="GO" id="GO:0007165">
    <property type="term" value="P:signal transduction"/>
    <property type="evidence" value="ECO:0007669"/>
    <property type="project" value="TreeGrafter"/>
</dbReference>
<evidence type="ECO:0000256" key="4">
    <source>
        <dbReference type="ARBA" id="ARBA00022912"/>
    </source>
</evidence>
<name>A0A0N4VLF4_ENTVE</name>
<protein>
    <recommendedName>
        <fullName evidence="1">protein-tyrosine-phosphatase</fullName>
        <ecNumber evidence="1">3.1.3.48</ecNumber>
    </recommendedName>
</protein>
<feature type="domain" description="Tyrosine specific protein phosphatases" evidence="7">
    <location>
        <begin position="267"/>
        <end position="344"/>
    </location>
</feature>
<dbReference type="AlphaFoldDB" id="A0A0N4VLF4"/>
<dbReference type="GO" id="GO:0019901">
    <property type="term" value="F:protein kinase binding"/>
    <property type="evidence" value="ECO:0007669"/>
    <property type="project" value="TreeGrafter"/>
</dbReference>
<dbReference type="GO" id="GO:0005829">
    <property type="term" value="C:cytosol"/>
    <property type="evidence" value="ECO:0007669"/>
    <property type="project" value="TreeGrafter"/>
</dbReference>
<evidence type="ECO:0000256" key="5">
    <source>
        <dbReference type="PIRSR" id="PIRSR608356-50"/>
    </source>
</evidence>
<dbReference type="SUPFAM" id="SSF52799">
    <property type="entry name" value="(Phosphotyrosine protein) phosphatases II"/>
    <property type="match status" value="1"/>
</dbReference>
<reference evidence="8 9" key="2">
    <citation type="submission" date="2018-10" db="EMBL/GenBank/DDBJ databases">
        <authorList>
            <consortium name="Pathogen Informatics"/>
        </authorList>
    </citation>
    <scope>NUCLEOTIDE SEQUENCE [LARGE SCALE GENOMIC DNA]</scope>
</reference>
<dbReference type="PROSITE" id="PS50056">
    <property type="entry name" value="TYR_PHOSPHATASE_2"/>
    <property type="match status" value="1"/>
</dbReference>
<dbReference type="Pfam" id="PF00102">
    <property type="entry name" value="Y_phosphatase"/>
    <property type="match status" value="1"/>
</dbReference>
<dbReference type="SMART" id="SM00404">
    <property type="entry name" value="PTPc_motif"/>
    <property type="match status" value="1"/>
</dbReference>
<organism evidence="10">
    <name type="scientific">Enterobius vermicularis</name>
    <name type="common">Human pinworm</name>
    <dbReference type="NCBI Taxonomy" id="51028"/>
    <lineage>
        <taxon>Eukaryota</taxon>
        <taxon>Metazoa</taxon>
        <taxon>Ecdysozoa</taxon>
        <taxon>Nematoda</taxon>
        <taxon>Chromadorea</taxon>
        <taxon>Rhabditida</taxon>
        <taxon>Spirurina</taxon>
        <taxon>Oxyuridomorpha</taxon>
        <taxon>Oxyuroidea</taxon>
        <taxon>Oxyuridae</taxon>
        <taxon>Enterobius</taxon>
    </lineage>
</organism>
<keyword evidence="9" id="KW-1185">Reference proteome</keyword>
<dbReference type="SMART" id="SM00194">
    <property type="entry name" value="PTPc"/>
    <property type="match status" value="1"/>
</dbReference>
<dbReference type="PRINTS" id="PR00700">
    <property type="entry name" value="PRTYPHPHTASE"/>
</dbReference>
<reference evidence="10" key="1">
    <citation type="submission" date="2017-02" db="UniProtKB">
        <authorList>
            <consortium name="WormBaseParasite"/>
        </authorList>
    </citation>
    <scope>IDENTIFICATION</scope>
</reference>
<dbReference type="PANTHER" id="PTHR46198:SF3">
    <property type="entry name" value="PROTEIN-TYROSINE-PHOSPHATASE"/>
    <property type="match status" value="1"/>
</dbReference>
<evidence type="ECO:0000256" key="1">
    <source>
        <dbReference type="ARBA" id="ARBA00013064"/>
    </source>
</evidence>
<evidence type="ECO:0000256" key="2">
    <source>
        <dbReference type="ARBA" id="ARBA00022553"/>
    </source>
</evidence>
<gene>
    <name evidence="8" type="ORF">EVEC_LOCUS11000</name>
</gene>
<feature type="domain" description="Tyrosine-protein phosphatase" evidence="6">
    <location>
        <begin position="80"/>
        <end position="353"/>
    </location>
</feature>
<proteinExistence type="predicted"/>
<evidence type="ECO:0000256" key="3">
    <source>
        <dbReference type="ARBA" id="ARBA00022801"/>
    </source>
</evidence>
<dbReference type="InterPro" id="IPR008356">
    <property type="entry name" value="Tyr_Pase_KIM-con"/>
</dbReference>
<dbReference type="CDD" id="cd00047">
    <property type="entry name" value="PTPc"/>
    <property type="match status" value="1"/>
</dbReference>
<dbReference type="InterPro" id="IPR029021">
    <property type="entry name" value="Prot-tyrosine_phosphatase-like"/>
</dbReference>
<sequence length="405" mass="46758">MSKTHVRNASAKCLVLLISETTSFECKIMSERGAPFREMKLALGIENGQNSSAKHNLINRPHDRKELRSLELNADSWNIMHEEFASITIQIDERERPKLPGCSGKNRYGWPIHATRVHIQEDEQQMQPTTSNTYPHGMGRRYINANYITDDTSERVFIASEAPLESTLLDFWTMVFQERSPVIVMLTKLTEQHHNVQKEMSVKYFPEKAAVYGPFVVRLLHYRESFNCEIREFVIEKNDEKHVFRHYWFKNWEDQAVPGKGCTKWLVRIAADVELYRKEHRETYSRTGPVIVHCCAGRGRSCTFIAMILAAQQLFQTGTVDVAYIVSKLRTQRLNAIDRPCHYAYIFNALQYMDKIVPNYPTGKKFPPETFVKVMDAFEEASGIGENVVDEPITGSSSIPNNFFF</sequence>
<dbReference type="Gene3D" id="3.90.190.10">
    <property type="entry name" value="Protein tyrosine phosphatase superfamily"/>
    <property type="match status" value="1"/>
</dbReference>
<dbReference type="GO" id="GO:0004725">
    <property type="term" value="F:protein tyrosine phosphatase activity"/>
    <property type="evidence" value="ECO:0007669"/>
    <property type="project" value="UniProtKB-EC"/>
</dbReference>
<dbReference type="GO" id="GO:0030054">
    <property type="term" value="C:cell junction"/>
    <property type="evidence" value="ECO:0007669"/>
    <property type="project" value="TreeGrafter"/>
</dbReference>
<dbReference type="OrthoDB" id="9993594at2759"/>
<feature type="active site" description="Phosphocysteine intermediate" evidence="5">
    <location>
        <position position="294"/>
    </location>
</feature>
<dbReference type="EC" id="3.1.3.48" evidence="1"/>
<accession>A0A0N4VLF4</accession>
<dbReference type="PANTHER" id="PTHR46198">
    <property type="entry name" value="PROTEIN-TYROSINE-PHOSPHATASE"/>
    <property type="match status" value="1"/>
</dbReference>
<dbReference type="InterPro" id="IPR003595">
    <property type="entry name" value="Tyr_Pase_cat"/>
</dbReference>
<dbReference type="InterPro" id="IPR000387">
    <property type="entry name" value="Tyr_Pase_dom"/>
</dbReference>
<dbReference type="STRING" id="51028.A0A0N4VLF4"/>
<evidence type="ECO:0000313" key="8">
    <source>
        <dbReference type="EMBL" id="VDD96249.1"/>
    </source>
</evidence>
<dbReference type="GO" id="GO:0005886">
    <property type="term" value="C:plasma membrane"/>
    <property type="evidence" value="ECO:0007669"/>
    <property type="project" value="TreeGrafter"/>
</dbReference>
<dbReference type="EMBL" id="UXUI01011452">
    <property type="protein sequence ID" value="VDD96249.1"/>
    <property type="molecule type" value="Genomic_DNA"/>
</dbReference>
<dbReference type="Proteomes" id="UP000274131">
    <property type="component" value="Unassembled WGS sequence"/>
</dbReference>
<keyword evidence="4" id="KW-0904">Protein phosphatase</keyword>
<evidence type="ECO:0000313" key="9">
    <source>
        <dbReference type="Proteomes" id="UP000274131"/>
    </source>
</evidence>
<evidence type="ECO:0000259" key="7">
    <source>
        <dbReference type="PROSITE" id="PS50056"/>
    </source>
</evidence>
<evidence type="ECO:0000259" key="6">
    <source>
        <dbReference type="PROSITE" id="PS50055"/>
    </source>
</evidence>
<dbReference type="InterPro" id="IPR000242">
    <property type="entry name" value="PTP_cat"/>
</dbReference>
<evidence type="ECO:0000313" key="10">
    <source>
        <dbReference type="WBParaSite" id="EVEC_0001172201-mRNA-1"/>
    </source>
</evidence>
<dbReference type="PROSITE" id="PS50055">
    <property type="entry name" value="TYR_PHOSPHATASE_PTP"/>
    <property type="match status" value="1"/>
</dbReference>